<dbReference type="STRING" id="1188229.GlitD10_2370"/>
<proteinExistence type="predicted"/>
<reference evidence="1 2" key="1">
    <citation type="submission" date="2016-10" db="EMBL/GenBank/DDBJ databases">
        <title>Description of Gloeomargarita lithophora gen. nov., sp. nov., a thylakoid-bearing basal-branching cyanobacterium with intracellular carbonates, and proposal for Gloeomargaritales ord. nov.</title>
        <authorList>
            <person name="Moreira D."/>
            <person name="Tavera R."/>
            <person name="Benzerara K."/>
            <person name="Skouri-Panet F."/>
            <person name="Couradeau E."/>
            <person name="Gerard E."/>
            <person name="Loussert C."/>
            <person name="Novelo E."/>
            <person name="Zivanovic Y."/>
            <person name="Lopez-Garcia P."/>
        </authorList>
    </citation>
    <scope>NUCLEOTIDE SEQUENCE [LARGE SCALE GENOMIC DNA]</scope>
    <source>
        <strain evidence="1 2">D10</strain>
    </source>
</reference>
<dbReference type="AlphaFoldDB" id="A0A1J0AFL3"/>
<sequence>MAEIPKGTILEILDLMRRLTELINTSAYLELSAFNKYGEIGQIAYVLEQLQNVKEKAVSTYTRLSTVLLRISETQPSLTATMSDIAILFEFRTAVAGGYPPPLVLRNFRS</sequence>
<evidence type="ECO:0000313" key="1">
    <source>
        <dbReference type="EMBL" id="APB34704.1"/>
    </source>
</evidence>
<dbReference type="OrthoDB" id="9776616at2"/>
<dbReference type="KEGG" id="glt:GlitD10_2370"/>
<keyword evidence="2" id="KW-1185">Reference proteome</keyword>
<protein>
    <submittedName>
        <fullName evidence="1">Uncharacterized protein</fullName>
    </submittedName>
</protein>
<dbReference type="Proteomes" id="UP000180235">
    <property type="component" value="Chromosome"/>
</dbReference>
<dbReference type="RefSeq" id="WP_157776247.1">
    <property type="nucleotide sequence ID" value="NZ_CP017675.1"/>
</dbReference>
<dbReference type="EMBL" id="CP017675">
    <property type="protein sequence ID" value="APB34704.1"/>
    <property type="molecule type" value="Genomic_DNA"/>
</dbReference>
<evidence type="ECO:0000313" key="2">
    <source>
        <dbReference type="Proteomes" id="UP000180235"/>
    </source>
</evidence>
<name>A0A1J0AFL3_9CYAN</name>
<organism evidence="1 2">
    <name type="scientific">Gloeomargarita lithophora Alchichica-D10</name>
    <dbReference type="NCBI Taxonomy" id="1188229"/>
    <lineage>
        <taxon>Bacteria</taxon>
        <taxon>Bacillati</taxon>
        <taxon>Cyanobacteriota</taxon>
        <taxon>Cyanophyceae</taxon>
        <taxon>Gloeomargaritales</taxon>
        <taxon>Gloeomargaritaceae</taxon>
        <taxon>Gloeomargarita</taxon>
    </lineage>
</organism>
<accession>A0A1J0AFL3</accession>
<gene>
    <name evidence="1" type="ORF">GlitD10_2370</name>
</gene>